<name>A0AAU9UFI4_EUPED</name>
<gene>
    <name evidence="9" type="ORF">EEDITHA_LOCUS12757</name>
</gene>
<organism evidence="9 10">
    <name type="scientific">Euphydryas editha</name>
    <name type="common">Edith's checkerspot</name>
    <dbReference type="NCBI Taxonomy" id="104508"/>
    <lineage>
        <taxon>Eukaryota</taxon>
        <taxon>Metazoa</taxon>
        <taxon>Ecdysozoa</taxon>
        <taxon>Arthropoda</taxon>
        <taxon>Hexapoda</taxon>
        <taxon>Insecta</taxon>
        <taxon>Pterygota</taxon>
        <taxon>Neoptera</taxon>
        <taxon>Endopterygota</taxon>
        <taxon>Lepidoptera</taxon>
        <taxon>Glossata</taxon>
        <taxon>Ditrysia</taxon>
        <taxon>Papilionoidea</taxon>
        <taxon>Nymphalidae</taxon>
        <taxon>Nymphalinae</taxon>
        <taxon>Euphydryas</taxon>
    </lineage>
</organism>
<evidence type="ECO:0000256" key="2">
    <source>
        <dbReference type="ARBA" id="ARBA00022525"/>
    </source>
</evidence>
<comment type="caution">
    <text evidence="9">The sequence shown here is derived from an EMBL/GenBank/DDBJ whole genome shotgun (WGS) entry which is preliminary data.</text>
</comment>
<keyword evidence="4 7" id="KW-0722">Serine protease inhibitor</keyword>
<dbReference type="SUPFAM" id="SSF57283">
    <property type="entry name" value="PMP inhibitors"/>
    <property type="match status" value="3"/>
</dbReference>
<dbReference type="PROSITE" id="PS51446">
    <property type="entry name" value="PACIFASTIN"/>
    <property type="match status" value="2"/>
</dbReference>
<feature type="disulfide bond" evidence="7">
    <location>
        <begin position="129"/>
        <end position="144"/>
    </location>
</feature>
<keyword evidence="5 7" id="KW-1015">Disulfide bond</keyword>
<dbReference type="Proteomes" id="UP001153954">
    <property type="component" value="Unassembled WGS sequence"/>
</dbReference>
<accession>A0AAU9UFI4</accession>
<comment type="similarity">
    <text evidence="6 7">Belongs to the protease inhibitor I19 family.</text>
</comment>
<evidence type="ECO:0000256" key="5">
    <source>
        <dbReference type="ARBA" id="ARBA00023157"/>
    </source>
</evidence>
<evidence type="ECO:0000256" key="4">
    <source>
        <dbReference type="ARBA" id="ARBA00022900"/>
    </source>
</evidence>
<feature type="disulfide bond" evidence="7">
    <location>
        <begin position="139"/>
        <end position="157"/>
    </location>
</feature>
<evidence type="ECO:0000313" key="9">
    <source>
        <dbReference type="EMBL" id="CAH2097544.1"/>
    </source>
</evidence>
<evidence type="ECO:0000313" key="10">
    <source>
        <dbReference type="Proteomes" id="UP001153954"/>
    </source>
</evidence>
<protein>
    <recommendedName>
        <fullName evidence="8">Pacifastin domain-containing protein</fullName>
    </recommendedName>
</protein>
<comment type="caution">
    <text evidence="7">Lacks conserved residue(s) required for the propagation of feature annotation.</text>
</comment>
<dbReference type="AlphaFoldDB" id="A0AAU9UFI4"/>
<dbReference type="InterPro" id="IPR008037">
    <property type="entry name" value="Pacifastin_dom"/>
</dbReference>
<keyword evidence="3 7" id="KW-0646">Protease inhibitor</keyword>
<feature type="disulfide bond" evidence="7">
    <location>
        <begin position="240"/>
        <end position="258"/>
    </location>
</feature>
<comment type="subcellular location">
    <subcellularLocation>
        <location evidence="1">Secreted</location>
    </subcellularLocation>
</comment>
<dbReference type="GO" id="GO:0005576">
    <property type="term" value="C:extracellular region"/>
    <property type="evidence" value="ECO:0007669"/>
    <property type="project" value="UniProtKB-SubCell"/>
</dbReference>
<feature type="disulfide bond" evidence="7">
    <location>
        <begin position="230"/>
        <end position="245"/>
    </location>
</feature>
<dbReference type="InterPro" id="IPR036201">
    <property type="entry name" value="Pacifastin_dom_sf"/>
</dbReference>
<proteinExistence type="inferred from homology"/>
<evidence type="ECO:0000256" key="1">
    <source>
        <dbReference type="ARBA" id="ARBA00004613"/>
    </source>
</evidence>
<evidence type="ECO:0000256" key="6">
    <source>
        <dbReference type="ARBA" id="ARBA00029459"/>
    </source>
</evidence>
<dbReference type="GO" id="GO:0004867">
    <property type="term" value="F:serine-type endopeptidase inhibitor activity"/>
    <property type="evidence" value="ECO:0007669"/>
    <property type="project" value="UniProtKB-UniRule"/>
</dbReference>
<feature type="domain" description="Pacifastin" evidence="8">
    <location>
        <begin position="227"/>
        <end position="261"/>
    </location>
</feature>
<evidence type="ECO:0000259" key="8">
    <source>
        <dbReference type="PROSITE" id="PS51446"/>
    </source>
</evidence>
<keyword evidence="10" id="KW-1185">Reference proteome</keyword>
<sequence length="1008" mass="114816">MACNTCRCGPNSTLVCTKIACLENKILEEIEYLKVKAKRRQNVESKEKKRKNQHTAILNFPKLPKGDCISGKIYSKGCRKCFCNESKIAVCTKTCSENSKYMLDDKEILQMESRSLTDLPELPHTGSQCEPGKSYYVDCNRCLCTDKRDLVCTFILCMTIDSFEKVYTDMLTGLPCKKDYKELCTECKCVKGVCVPNTNFILNGRLLCFCDYKGRWSQANCRILARRQTCQPGRVFWQGCNKCTCSNSGELYCTNIYCNGNTTTKSVLSHKLSEYGERCIPFQSYHVNCSFCICPASGQSSDAKCSIDRHCFSNSQTMDIQTITKIKHCIPNTLYLFPCLQCPCSENGTFNIEKCVEKCQQKIKNEQSCISGKLYKNHCNVCQCPEDGIQNDTLCIKANCYNSSKPTFKFLRSDSSICVPRTFTKPRCLYCECLSNGTVNENSCLELDCSKTFNYKHSQSNECIPGDLVPICIECFCFNNGLTNETYCTRTCTYESKLNILENVFNHSLIDPNLIDKHKIKEIEQSNACEPNNIYFDNGRYCICPKNTDQESINKFCTPVIEHSKTLPYTIVSENKYNMTSNTSCEPNTLVDFDCNTCYCPKNGKIDPKWCTYDDCEAKRIILEMHKSNSSQNSIEDTNGFCTPGTISKVKCNFCICPESGILRERACTKNNCFENVELINGKFTCEPLTYYEVDCNICYCPHDGFKNVDKCTKNSCEKSFLRTDVCIPGQLFIDECKVCVCPRDGNKEDKVCTKNTCDIVPWNIYKLTHSLLENEFYDDTTRKLDLCFPGEEFVNGCDLCVCPELGLKTYATCERTLCENKSKGENISSDIYFRKSENVKSIKNDTIIQRSRSRGRRDVHDKCFVYNISQSAERKECTPGSMYIIRCRQCICPYVGNINNFCRPLPKTFHCEEAFPGFNYLSMGRRSPKNASNVFKGSHEEKKVNVTIKHLNHTIHKCDTLGKVTDECFICDCETGNIMIEEHCYKSDAEECINKKPTFISGNKDKN</sequence>
<dbReference type="EMBL" id="CAKOGL010000018">
    <property type="protein sequence ID" value="CAH2097544.1"/>
    <property type="molecule type" value="Genomic_DNA"/>
</dbReference>
<reference evidence="9" key="1">
    <citation type="submission" date="2022-03" db="EMBL/GenBank/DDBJ databases">
        <authorList>
            <person name="Tunstrom K."/>
        </authorList>
    </citation>
    <scope>NUCLEOTIDE SEQUENCE</scope>
</reference>
<feature type="disulfide bond" evidence="7">
    <location>
        <begin position="142"/>
        <end position="152"/>
    </location>
</feature>
<evidence type="ECO:0000256" key="7">
    <source>
        <dbReference type="PROSITE-ProRule" id="PRU00776"/>
    </source>
</evidence>
<keyword evidence="2" id="KW-0964">Secreted</keyword>
<feature type="disulfide bond" evidence="7">
    <location>
        <begin position="243"/>
        <end position="253"/>
    </location>
</feature>
<dbReference type="Pfam" id="PF05375">
    <property type="entry name" value="Pacifastin_I"/>
    <property type="match status" value="2"/>
</dbReference>
<evidence type="ECO:0000256" key="3">
    <source>
        <dbReference type="ARBA" id="ARBA00022690"/>
    </source>
</evidence>
<feature type="domain" description="Pacifastin" evidence="8">
    <location>
        <begin position="126"/>
        <end position="160"/>
    </location>
</feature>